<dbReference type="AlphaFoldDB" id="A0A810NFA9"/>
<dbReference type="Proteomes" id="UP000680866">
    <property type="component" value="Chromosome"/>
</dbReference>
<keyword evidence="1" id="KW-0812">Transmembrane</keyword>
<organism evidence="3 4">
    <name type="scientific">Polymorphospora rubra</name>
    <dbReference type="NCBI Taxonomy" id="338584"/>
    <lineage>
        <taxon>Bacteria</taxon>
        <taxon>Bacillati</taxon>
        <taxon>Actinomycetota</taxon>
        <taxon>Actinomycetes</taxon>
        <taxon>Micromonosporales</taxon>
        <taxon>Micromonosporaceae</taxon>
        <taxon>Polymorphospora</taxon>
    </lineage>
</organism>
<evidence type="ECO:0000313" key="3">
    <source>
        <dbReference type="EMBL" id="BCJ69945.1"/>
    </source>
</evidence>
<sequence length="217" mass="22569">MATRTLAGALLAAAAGLVGALLAPAAPASAHPFGPPSTADVRVDGSRIELVWKAAEDDWVALGQSLGAFEDPTTGPVDVTLTGEQKLERSEAVRGYLLENLTVSQTGSACEGSLDTLDRLLEQGARFTFDCPAPVTEVDVTLRTLTDLNPAYRTMLTAKAVPAQTLFTAEATTHQIRFDPSGGGMTTAVTTVAVGTGVAAVGLLAFFLVRRRSGRRA</sequence>
<keyword evidence="1" id="KW-0472">Membrane</keyword>
<keyword evidence="1" id="KW-1133">Transmembrane helix</keyword>
<evidence type="ECO:0000256" key="1">
    <source>
        <dbReference type="SAM" id="Phobius"/>
    </source>
</evidence>
<dbReference type="KEGG" id="pry:Prubr_69660"/>
<accession>A0A810NFA9</accession>
<feature type="transmembrane region" description="Helical" evidence="1">
    <location>
        <begin position="188"/>
        <end position="209"/>
    </location>
</feature>
<keyword evidence="2" id="KW-0732">Signal</keyword>
<feature type="chain" id="PRO_5032305443" evidence="2">
    <location>
        <begin position="31"/>
        <end position="217"/>
    </location>
</feature>
<proteinExistence type="predicted"/>
<reference evidence="3" key="1">
    <citation type="submission" date="2020-08" db="EMBL/GenBank/DDBJ databases">
        <title>Whole genome shotgun sequence of Polymorphospora rubra NBRC 101157.</title>
        <authorList>
            <person name="Komaki H."/>
            <person name="Tamura T."/>
        </authorList>
    </citation>
    <scope>NUCLEOTIDE SEQUENCE</scope>
    <source>
        <strain evidence="3">NBRC 101157</strain>
    </source>
</reference>
<gene>
    <name evidence="3" type="ORF">Prubr_69660</name>
</gene>
<name>A0A810NFA9_9ACTN</name>
<evidence type="ECO:0000313" key="4">
    <source>
        <dbReference type="Proteomes" id="UP000680866"/>
    </source>
</evidence>
<keyword evidence="4" id="KW-1185">Reference proteome</keyword>
<protein>
    <submittedName>
        <fullName evidence="3">Uncharacterized protein</fullName>
    </submittedName>
</protein>
<feature type="signal peptide" evidence="2">
    <location>
        <begin position="1"/>
        <end position="30"/>
    </location>
</feature>
<dbReference type="EMBL" id="AP023359">
    <property type="protein sequence ID" value="BCJ69945.1"/>
    <property type="molecule type" value="Genomic_DNA"/>
</dbReference>
<evidence type="ECO:0000256" key="2">
    <source>
        <dbReference type="SAM" id="SignalP"/>
    </source>
</evidence>
<dbReference type="RefSeq" id="WP_212819536.1">
    <property type="nucleotide sequence ID" value="NZ_AP023359.1"/>
</dbReference>